<proteinExistence type="inferred from homology"/>
<dbReference type="Proteomes" id="UP000617634">
    <property type="component" value="Unassembled WGS sequence"/>
</dbReference>
<dbReference type="RefSeq" id="WP_197163933.1">
    <property type="nucleotide sequence ID" value="NZ_JADZGI010000001.1"/>
</dbReference>
<evidence type="ECO:0000313" key="3">
    <source>
        <dbReference type="EMBL" id="MBH0113632.1"/>
    </source>
</evidence>
<evidence type="ECO:0000256" key="1">
    <source>
        <dbReference type="ARBA" id="ARBA00006484"/>
    </source>
</evidence>
<dbReference type="PANTHER" id="PTHR43180:SF66">
    <property type="entry name" value="SHORT-CHAIN DEHYDROGENASE_REDUCTASE FAMILY PROTEIN"/>
    <property type="match status" value="1"/>
</dbReference>
<dbReference type="SUPFAM" id="SSF51735">
    <property type="entry name" value="NAD(P)-binding Rossmann-fold domains"/>
    <property type="match status" value="1"/>
</dbReference>
<dbReference type="PROSITE" id="PS00061">
    <property type="entry name" value="ADH_SHORT"/>
    <property type="match status" value="1"/>
</dbReference>
<name>A0A931ML50_9SPHN</name>
<dbReference type="InterPro" id="IPR002347">
    <property type="entry name" value="SDR_fam"/>
</dbReference>
<dbReference type="PRINTS" id="PR00080">
    <property type="entry name" value="SDRFAMILY"/>
</dbReference>
<evidence type="ECO:0000313" key="4">
    <source>
        <dbReference type="Proteomes" id="UP000617634"/>
    </source>
</evidence>
<dbReference type="InterPro" id="IPR020904">
    <property type="entry name" value="Sc_DH/Rdtase_CS"/>
</dbReference>
<dbReference type="PANTHER" id="PTHR43180">
    <property type="entry name" value="3-OXOACYL-(ACYL-CARRIER-PROTEIN) REDUCTASE (AFU_ORTHOLOGUE AFUA_6G11210)"/>
    <property type="match status" value="1"/>
</dbReference>
<dbReference type="GO" id="GO:0016491">
    <property type="term" value="F:oxidoreductase activity"/>
    <property type="evidence" value="ECO:0007669"/>
    <property type="project" value="UniProtKB-KW"/>
</dbReference>
<evidence type="ECO:0000256" key="2">
    <source>
        <dbReference type="ARBA" id="ARBA00023002"/>
    </source>
</evidence>
<dbReference type="Pfam" id="PF13561">
    <property type="entry name" value="adh_short_C2"/>
    <property type="match status" value="1"/>
</dbReference>
<dbReference type="Gene3D" id="3.40.50.720">
    <property type="entry name" value="NAD(P)-binding Rossmann-like Domain"/>
    <property type="match status" value="1"/>
</dbReference>
<comment type="caution">
    <text evidence="3">The sequence shown here is derived from an EMBL/GenBank/DDBJ whole genome shotgun (WGS) entry which is preliminary data.</text>
</comment>
<organism evidence="3 4">
    <name type="scientific">Novosphingobium aureum</name>
    <dbReference type="NCBI Taxonomy" id="2792964"/>
    <lineage>
        <taxon>Bacteria</taxon>
        <taxon>Pseudomonadati</taxon>
        <taxon>Pseudomonadota</taxon>
        <taxon>Alphaproteobacteria</taxon>
        <taxon>Sphingomonadales</taxon>
        <taxon>Sphingomonadaceae</taxon>
        <taxon>Novosphingobium</taxon>
    </lineage>
</organism>
<gene>
    <name evidence="3" type="ORF">I5E68_11790</name>
</gene>
<dbReference type="PRINTS" id="PR00081">
    <property type="entry name" value="GDHRDH"/>
</dbReference>
<keyword evidence="2" id="KW-0560">Oxidoreductase</keyword>
<dbReference type="AlphaFoldDB" id="A0A931ML50"/>
<dbReference type="FunFam" id="3.40.50.720:FF:000084">
    <property type="entry name" value="Short-chain dehydrogenase reductase"/>
    <property type="match status" value="1"/>
</dbReference>
<protein>
    <submittedName>
        <fullName evidence="3">SDR family oxidoreductase</fullName>
    </submittedName>
</protein>
<accession>A0A931ML50</accession>
<keyword evidence="4" id="KW-1185">Reference proteome</keyword>
<sequence length="254" mass="26233">MGRVEGKVALITGGASGLGAADARLLAAEGAKVAITDVQGDRGREVAASIPGVLFLEHDVRDEAQWRDVVAKVVAHFGGLDVLVNNAGLVRFANVENCELESFRLQMQVMVEGCFLGCKSALPHMGSRRSGGATTRGSIINVASVAALKGISAIPAYSAAKAGIIALTRSVAVHCQEQALAVRVNAIAPGAHETPMTQQALAELPGGDAGLDQVEAHGQGKPEDVANLVLFLASEESRQITGTHIVIDNGETIS</sequence>
<dbReference type="InterPro" id="IPR036291">
    <property type="entry name" value="NAD(P)-bd_dom_sf"/>
</dbReference>
<comment type="similarity">
    <text evidence="1">Belongs to the short-chain dehydrogenases/reductases (SDR) family.</text>
</comment>
<reference evidence="3" key="1">
    <citation type="submission" date="2020-11" db="EMBL/GenBank/DDBJ databases">
        <title>Novosphingobium aureum sp. nov., a marine bacterium isolated from sediment of a salt flat.</title>
        <authorList>
            <person name="Yoo Y."/>
            <person name="Kim J.-J."/>
        </authorList>
    </citation>
    <scope>NUCLEOTIDE SEQUENCE</scope>
    <source>
        <strain evidence="3">YJ-S2-02</strain>
    </source>
</reference>
<dbReference type="EMBL" id="JADZGI010000001">
    <property type="protein sequence ID" value="MBH0113632.1"/>
    <property type="molecule type" value="Genomic_DNA"/>
</dbReference>